<dbReference type="RefSeq" id="WP_066858121.1">
    <property type="nucleotide sequence ID" value="NZ_JXMS01000033.1"/>
</dbReference>
<comment type="caution">
    <text evidence="1">The sequence shown here is derived from an EMBL/GenBank/DDBJ whole genome shotgun (WGS) entry which is preliminary data.</text>
</comment>
<dbReference type="EMBL" id="JXMS01000033">
    <property type="protein sequence ID" value="OBQ45999.1"/>
    <property type="molecule type" value="Genomic_DNA"/>
</dbReference>
<evidence type="ECO:0000313" key="1">
    <source>
        <dbReference type="EMBL" id="OBQ45999.1"/>
    </source>
</evidence>
<dbReference type="PATRIC" id="fig|1560234.3.peg.2282"/>
<dbReference type="Proteomes" id="UP000091979">
    <property type="component" value="Unassembled WGS sequence"/>
</dbReference>
<sequence>MARINRFGTTEDMIIQEVTEGDASFLVAIDSNGLYFTTPDRVDNGMADTNRYAMDRTVFLNRLEKLGFSPIELFESNRDKIKIVSNSAKKLNPLKASKRGLS</sequence>
<keyword evidence="2" id="KW-1185">Reference proteome</keyword>
<reference evidence="1 2" key="1">
    <citation type="submission" date="2015-01" db="EMBL/GenBank/DDBJ databases">
        <title>Desulfovibrio sp. JC271 draft genome sequence.</title>
        <authorList>
            <person name="Shivani Y."/>
            <person name="Subhash Y."/>
            <person name="Sasikala C."/>
            <person name="Ramana C.V."/>
        </authorList>
    </citation>
    <scope>NUCLEOTIDE SEQUENCE [LARGE SCALE GENOMIC DNA]</scope>
    <source>
        <strain evidence="1 2">JC271</strain>
    </source>
</reference>
<evidence type="ECO:0000313" key="2">
    <source>
        <dbReference type="Proteomes" id="UP000091979"/>
    </source>
</evidence>
<proteinExistence type="predicted"/>
<dbReference type="AlphaFoldDB" id="A0A1B7X9D6"/>
<name>A0A1B7X9D6_9BACT</name>
<dbReference type="OrthoDB" id="5459994at2"/>
<organism evidence="1 2">
    <name type="scientific">Halodesulfovibrio spirochaetisodalis</name>
    <dbReference type="NCBI Taxonomy" id="1560234"/>
    <lineage>
        <taxon>Bacteria</taxon>
        <taxon>Pseudomonadati</taxon>
        <taxon>Thermodesulfobacteriota</taxon>
        <taxon>Desulfovibrionia</taxon>
        <taxon>Desulfovibrionales</taxon>
        <taxon>Desulfovibrionaceae</taxon>
        <taxon>Halodesulfovibrio</taxon>
    </lineage>
</organism>
<protein>
    <submittedName>
        <fullName evidence="1">Uncharacterized protein</fullName>
    </submittedName>
</protein>
<accession>A0A1B7X9D6</accession>
<gene>
    <name evidence="1" type="ORF">SP90_15005</name>
</gene>